<sequence length="822" mass="91833">MVGVSYLIIVIYYLCTIASCAKDCPKSCTCLGDYVDCSQKNLVSVPSDIPKWTSQLNLNNNRLRSFNRDAFKDLTELTELKINKNKIAVIPKDGFDSLKRLRILELNRNQLRDIEALTFKSLEQLTVLKLKRNRIDQLKDGAFFGLTRIKSLMLDYNSIQVISKSWLYGLENLKELIISHNIINNVDLDAWEFCQGLIILDLSNNLMKSIKKDTFKYLNDLQKLLLNNNNITFIEEDAFKHLPNLRVLQLNNNKISWTIEDVRGVFSSLNNLVNFSIASNNIKSVSKNAFKGLTSLVQLDLSNNNITSIQRNAFIEMSLLEELALNTTALVCDCNLQWFYDWLMLKKFNVRTICSYPEWLRGQPLLSVPANNFTCDDLPKPRLIEEPEPEIMALKGENISLSCKAMSSASEVVATTLDGKNTESTSILNIYKVQRADAGKYQCVVSNKYGATYSQKSSISVLIFPTFVKIPHNVTVQAGTTVRLECAAHGEPNPEIAWQKDGGNDFPAARERRMHVMPDDHVFFIINAKQNDMGVYSCTANNPAGTIVANATLTIEEMPSFVKPMEDKEITAGESVVLQCMAGGAPKPTIQWLKDDGPIHATERHFFTAEDQLMIIVDTVLSDAGVYQCQLNNSLGIEIGYSTLHVKPGVSTENELMGIIIITVVCCAVLTSIVWVVIIYQTRKRMPPPKISAPQLEPAVLDFTDKTLAQFGDNTSEHSSCKDSGTGDSAKRSNDDLLPGDEFTLIINENNPDNKAAPVRTASLVYVVADVTNSHTPLLHKDETPYPRSTNHDRLEEPVPSTSEIQIENMPPEALDGKSDEN</sequence>
<dbReference type="InterPro" id="IPR050467">
    <property type="entry name" value="LRFN"/>
</dbReference>
<feature type="region of interest" description="Disordered" evidence="6">
    <location>
        <begin position="777"/>
        <end position="822"/>
    </location>
</feature>
<dbReference type="Proteomes" id="UP000801492">
    <property type="component" value="Unassembled WGS sequence"/>
</dbReference>
<dbReference type="Gene3D" id="3.80.10.10">
    <property type="entry name" value="Ribonuclease Inhibitor"/>
    <property type="match status" value="3"/>
</dbReference>
<keyword evidence="7" id="KW-0472">Membrane</keyword>
<dbReference type="PANTHER" id="PTHR45842">
    <property type="entry name" value="SYNAPTIC ADHESION-LIKE MOLECULE SALM"/>
    <property type="match status" value="1"/>
</dbReference>
<dbReference type="AlphaFoldDB" id="A0A8K0CC84"/>
<feature type="domain" description="Ig-like" evidence="9">
    <location>
        <begin position="465"/>
        <end position="554"/>
    </location>
</feature>
<feature type="signal peptide" evidence="8">
    <location>
        <begin position="1"/>
        <end position="20"/>
    </location>
</feature>
<accession>A0A8K0CC84</accession>
<dbReference type="FunFam" id="3.80.10.10:FF:000770">
    <property type="entry name" value="Uncharacterized protein"/>
    <property type="match status" value="1"/>
</dbReference>
<dbReference type="EMBL" id="VTPC01090689">
    <property type="protein sequence ID" value="KAF2881868.1"/>
    <property type="molecule type" value="Genomic_DNA"/>
</dbReference>
<dbReference type="InterPro" id="IPR032675">
    <property type="entry name" value="LRR_dom_sf"/>
</dbReference>
<dbReference type="SMART" id="SM00369">
    <property type="entry name" value="LRR_TYP"/>
    <property type="match status" value="11"/>
</dbReference>
<dbReference type="SMART" id="SM00013">
    <property type="entry name" value="LRRNT"/>
    <property type="match status" value="1"/>
</dbReference>
<gene>
    <name evidence="10" type="ORF">ILUMI_24300</name>
</gene>
<dbReference type="InterPro" id="IPR000483">
    <property type="entry name" value="Cys-rich_flank_reg_C"/>
</dbReference>
<dbReference type="Pfam" id="PF07679">
    <property type="entry name" value="I-set"/>
    <property type="match status" value="2"/>
</dbReference>
<dbReference type="InterPro" id="IPR013783">
    <property type="entry name" value="Ig-like_fold"/>
</dbReference>
<keyword evidence="5" id="KW-0325">Glycoprotein</keyword>
<comment type="caution">
    <text evidence="10">The sequence shown here is derived from an EMBL/GenBank/DDBJ whole genome shotgun (WGS) entry which is preliminary data.</text>
</comment>
<dbReference type="FunFam" id="2.60.40.10:FF:000150">
    <property type="entry name" value="Leucine rich repeats and immunoglobulin like domains 3"/>
    <property type="match status" value="1"/>
</dbReference>
<dbReference type="InterPro" id="IPR036179">
    <property type="entry name" value="Ig-like_dom_sf"/>
</dbReference>
<dbReference type="PROSITE" id="PS50835">
    <property type="entry name" value="IG_LIKE"/>
    <property type="match status" value="3"/>
</dbReference>
<dbReference type="SMART" id="SM00409">
    <property type="entry name" value="IG"/>
    <property type="match status" value="3"/>
</dbReference>
<evidence type="ECO:0000256" key="7">
    <source>
        <dbReference type="SAM" id="Phobius"/>
    </source>
</evidence>
<feature type="chain" id="PRO_5035454882" description="Ig-like domain-containing protein" evidence="8">
    <location>
        <begin position="21"/>
        <end position="822"/>
    </location>
</feature>
<dbReference type="PANTHER" id="PTHR45842:SF21">
    <property type="entry name" value="IG-LIKE DOMAIN-CONTAINING PROTEIN"/>
    <property type="match status" value="1"/>
</dbReference>
<dbReference type="PROSITE" id="PS51450">
    <property type="entry name" value="LRR"/>
    <property type="match status" value="3"/>
</dbReference>
<dbReference type="InterPro" id="IPR003598">
    <property type="entry name" value="Ig_sub2"/>
</dbReference>
<name>A0A8K0CC84_IGNLU</name>
<feature type="region of interest" description="Disordered" evidence="6">
    <location>
        <begin position="711"/>
        <end position="736"/>
    </location>
</feature>
<evidence type="ECO:0000256" key="2">
    <source>
        <dbReference type="ARBA" id="ARBA00022729"/>
    </source>
</evidence>
<dbReference type="Pfam" id="PF13927">
    <property type="entry name" value="Ig_3"/>
    <property type="match status" value="1"/>
</dbReference>
<evidence type="ECO:0000256" key="3">
    <source>
        <dbReference type="ARBA" id="ARBA00022737"/>
    </source>
</evidence>
<dbReference type="InterPro" id="IPR007110">
    <property type="entry name" value="Ig-like_dom"/>
</dbReference>
<evidence type="ECO:0000256" key="8">
    <source>
        <dbReference type="SAM" id="SignalP"/>
    </source>
</evidence>
<keyword evidence="7" id="KW-1133">Transmembrane helix</keyword>
<dbReference type="InterPro" id="IPR003591">
    <property type="entry name" value="Leu-rich_rpt_typical-subtyp"/>
</dbReference>
<dbReference type="SMART" id="SM00082">
    <property type="entry name" value="LRRCT"/>
    <property type="match status" value="1"/>
</dbReference>
<protein>
    <recommendedName>
        <fullName evidence="9">Ig-like domain-containing protein</fullName>
    </recommendedName>
</protein>
<keyword evidence="7" id="KW-0812">Transmembrane</keyword>
<dbReference type="InterPro" id="IPR001611">
    <property type="entry name" value="Leu-rich_rpt"/>
</dbReference>
<keyword evidence="11" id="KW-1185">Reference proteome</keyword>
<keyword evidence="3" id="KW-0677">Repeat</keyword>
<evidence type="ECO:0000313" key="11">
    <source>
        <dbReference type="Proteomes" id="UP000801492"/>
    </source>
</evidence>
<keyword evidence="1" id="KW-0433">Leucine-rich repeat</keyword>
<dbReference type="FunFam" id="3.80.10.10:FF:000023">
    <property type="entry name" value="Leucine rich repeats and immunoglobulin like domains 3"/>
    <property type="match status" value="1"/>
</dbReference>
<proteinExistence type="predicted"/>
<evidence type="ECO:0000256" key="1">
    <source>
        <dbReference type="ARBA" id="ARBA00022614"/>
    </source>
</evidence>
<dbReference type="Pfam" id="PF01463">
    <property type="entry name" value="LRRCT"/>
    <property type="match status" value="1"/>
</dbReference>
<feature type="transmembrane region" description="Helical" evidence="7">
    <location>
        <begin position="656"/>
        <end position="680"/>
    </location>
</feature>
<dbReference type="InterPro" id="IPR000372">
    <property type="entry name" value="LRRNT"/>
</dbReference>
<keyword evidence="4" id="KW-1015">Disulfide bond</keyword>
<evidence type="ECO:0000256" key="5">
    <source>
        <dbReference type="ARBA" id="ARBA00023180"/>
    </source>
</evidence>
<evidence type="ECO:0000256" key="4">
    <source>
        <dbReference type="ARBA" id="ARBA00023157"/>
    </source>
</evidence>
<feature type="domain" description="Ig-like" evidence="9">
    <location>
        <begin position="559"/>
        <end position="651"/>
    </location>
</feature>
<dbReference type="GO" id="GO:0071944">
    <property type="term" value="C:cell periphery"/>
    <property type="evidence" value="ECO:0007669"/>
    <property type="project" value="UniProtKB-ARBA"/>
</dbReference>
<dbReference type="OrthoDB" id="5917255at2759"/>
<dbReference type="Gene3D" id="2.60.40.10">
    <property type="entry name" value="Immunoglobulins"/>
    <property type="match status" value="3"/>
</dbReference>
<evidence type="ECO:0000256" key="6">
    <source>
        <dbReference type="SAM" id="MobiDB-lite"/>
    </source>
</evidence>
<reference evidence="10" key="1">
    <citation type="submission" date="2019-08" db="EMBL/GenBank/DDBJ databases">
        <title>The genome of the North American firefly Photinus pyralis.</title>
        <authorList>
            <consortium name="Photinus pyralis genome working group"/>
            <person name="Fallon T.R."/>
            <person name="Sander Lower S.E."/>
            <person name="Weng J.-K."/>
        </authorList>
    </citation>
    <scope>NUCLEOTIDE SEQUENCE</scope>
    <source>
        <strain evidence="10">TRF0915ILg1</strain>
        <tissue evidence="10">Whole body</tissue>
    </source>
</reference>
<dbReference type="Pfam" id="PF13855">
    <property type="entry name" value="LRR_8"/>
    <property type="match status" value="3"/>
</dbReference>
<dbReference type="InterPro" id="IPR013098">
    <property type="entry name" value="Ig_I-set"/>
</dbReference>
<dbReference type="SMART" id="SM00408">
    <property type="entry name" value="IGc2"/>
    <property type="match status" value="3"/>
</dbReference>
<dbReference type="FunFam" id="2.60.40.10:FF:000161">
    <property type="entry name" value="Leucine rich repeats and immunoglobulin like domains 2"/>
    <property type="match status" value="1"/>
</dbReference>
<evidence type="ECO:0000259" key="9">
    <source>
        <dbReference type="PROSITE" id="PS50835"/>
    </source>
</evidence>
<feature type="domain" description="Ig-like" evidence="9">
    <location>
        <begin position="381"/>
        <end position="460"/>
    </location>
</feature>
<dbReference type="SUPFAM" id="SSF52058">
    <property type="entry name" value="L domain-like"/>
    <property type="match status" value="1"/>
</dbReference>
<organism evidence="10 11">
    <name type="scientific">Ignelater luminosus</name>
    <name type="common">Cucubano</name>
    <name type="synonym">Pyrophorus luminosus</name>
    <dbReference type="NCBI Taxonomy" id="2038154"/>
    <lineage>
        <taxon>Eukaryota</taxon>
        <taxon>Metazoa</taxon>
        <taxon>Ecdysozoa</taxon>
        <taxon>Arthropoda</taxon>
        <taxon>Hexapoda</taxon>
        <taxon>Insecta</taxon>
        <taxon>Pterygota</taxon>
        <taxon>Neoptera</taxon>
        <taxon>Endopterygota</taxon>
        <taxon>Coleoptera</taxon>
        <taxon>Polyphaga</taxon>
        <taxon>Elateriformia</taxon>
        <taxon>Elateroidea</taxon>
        <taxon>Elateridae</taxon>
        <taxon>Agrypninae</taxon>
        <taxon>Pyrophorini</taxon>
        <taxon>Ignelater</taxon>
    </lineage>
</organism>
<dbReference type="InterPro" id="IPR003599">
    <property type="entry name" value="Ig_sub"/>
</dbReference>
<evidence type="ECO:0000313" key="10">
    <source>
        <dbReference type="EMBL" id="KAF2881868.1"/>
    </source>
</evidence>
<keyword evidence="2 8" id="KW-0732">Signal</keyword>
<dbReference type="SUPFAM" id="SSF48726">
    <property type="entry name" value="Immunoglobulin"/>
    <property type="match status" value="3"/>
</dbReference>
<dbReference type="SMART" id="SM00365">
    <property type="entry name" value="LRR_SD22"/>
    <property type="match status" value="7"/>
</dbReference>
<feature type="compositionally biased region" description="Basic and acidic residues" evidence="6">
    <location>
        <begin position="779"/>
        <end position="797"/>
    </location>
</feature>